<dbReference type="Proteomes" id="UP001501624">
    <property type="component" value="Unassembled WGS sequence"/>
</dbReference>
<name>A0ABP7JSV8_9PSEU</name>
<organism evidence="1 2">
    <name type="scientific">Amycolatopsis tucumanensis</name>
    <dbReference type="NCBI Taxonomy" id="401106"/>
    <lineage>
        <taxon>Bacteria</taxon>
        <taxon>Bacillati</taxon>
        <taxon>Actinomycetota</taxon>
        <taxon>Actinomycetes</taxon>
        <taxon>Pseudonocardiales</taxon>
        <taxon>Pseudonocardiaceae</taxon>
        <taxon>Amycolatopsis</taxon>
    </lineage>
</organism>
<accession>A0ABP7JSV8</accession>
<dbReference type="PROSITE" id="PS51257">
    <property type="entry name" value="PROKAR_LIPOPROTEIN"/>
    <property type="match status" value="1"/>
</dbReference>
<keyword evidence="2" id="KW-1185">Reference proteome</keyword>
<evidence type="ECO:0000313" key="1">
    <source>
        <dbReference type="EMBL" id="GAA3853607.1"/>
    </source>
</evidence>
<dbReference type="EMBL" id="BAABCM010000022">
    <property type="protein sequence ID" value="GAA3853607.1"/>
    <property type="molecule type" value="Genomic_DNA"/>
</dbReference>
<reference evidence="2" key="1">
    <citation type="journal article" date="2019" name="Int. J. Syst. Evol. Microbiol.">
        <title>The Global Catalogue of Microorganisms (GCM) 10K type strain sequencing project: providing services to taxonomists for standard genome sequencing and annotation.</title>
        <authorList>
            <consortium name="The Broad Institute Genomics Platform"/>
            <consortium name="The Broad Institute Genome Sequencing Center for Infectious Disease"/>
            <person name="Wu L."/>
            <person name="Ma J."/>
        </authorList>
    </citation>
    <scope>NUCLEOTIDE SEQUENCE [LARGE SCALE GENOMIC DNA]</scope>
    <source>
        <strain evidence="2">JCM 17017</strain>
    </source>
</reference>
<protein>
    <submittedName>
        <fullName evidence="1">Uncharacterized protein</fullName>
    </submittedName>
</protein>
<comment type="caution">
    <text evidence="1">The sequence shown here is derived from an EMBL/GenBank/DDBJ whole genome shotgun (WGS) entry which is preliminary data.</text>
</comment>
<proteinExistence type="predicted"/>
<gene>
    <name evidence="1" type="ORF">GCM10022380_84390</name>
</gene>
<sequence>MPIRCHTEAAMPSSAAASAACPDEAATHEHTSVHSAVHTPSRKSCSIRIAAAIAVRAAATSPRCRWLMAAAQCA</sequence>
<evidence type="ECO:0000313" key="2">
    <source>
        <dbReference type="Proteomes" id="UP001501624"/>
    </source>
</evidence>